<dbReference type="AlphaFoldDB" id="A0A0U3H433"/>
<sequence length="258" mass="29422">MNGVGYFISHGSPMILVEENPWKGHLADLGKEIKNKYDPETVIISSPHFFSWGEGNYTVISKDLKCIQDYFGFPKELYEFCYQAENDVELASELIKESNGMLKVEEKWGLDHGAWIPLYYMFPEDKPKVVPISISSASPRRHYELGSIIRKVSEKLGRRTLFIATGSPTHRLDLLYFNLKPRATKFDVLLIKLINEGKFEDILDMDSKYPKEYSSATPEGDLKTLHTLLGFVRPTKAKVLGYDIPWAGVSMLSALFEE</sequence>
<reference evidence="9 10" key="1">
    <citation type="submission" date="2015-12" db="EMBL/GenBank/DDBJ databases">
        <title>A stable core within a dynamic pangenome in Sulfolobus acidocaldarius.</title>
        <authorList>
            <person name="Anderson R."/>
            <person name="Kouris A."/>
            <person name="Seward C."/>
            <person name="Campbell K."/>
            <person name="Whitaker R."/>
        </authorList>
    </citation>
    <scope>NUCLEOTIDE SEQUENCE [LARGE SCALE GENOMIC DNA]</scope>
    <source>
        <strain evidence="7 10">GG12-C01-09</strain>
        <strain evidence="8 9">NG05B_CO5_07</strain>
    </source>
</reference>
<dbReference type="GO" id="GO:0008270">
    <property type="term" value="F:zinc ion binding"/>
    <property type="evidence" value="ECO:0007669"/>
    <property type="project" value="InterPro"/>
</dbReference>
<dbReference type="PANTHER" id="PTHR30096:SF0">
    <property type="entry name" value="4,5-DOPA DIOXYGENASE EXTRADIOL-LIKE PROTEIN"/>
    <property type="match status" value="1"/>
</dbReference>
<dbReference type="GO" id="GO:0016702">
    <property type="term" value="F:oxidoreductase activity, acting on single donors with incorporation of molecular oxygen, incorporation of two atoms of oxygen"/>
    <property type="evidence" value="ECO:0007669"/>
    <property type="project" value="UniProtKB-ARBA"/>
</dbReference>
<keyword evidence="3" id="KW-0479">Metal-binding</keyword>
<dbReference type="OrthoDB" id="57333at2157"/>
<organism evidence="7 10">
    <name type="scientific">Sulfolobus acidocaldarius</name>
    <dbReference type="NCBI Taxonomy" id="2285"/>
    <lineage>
        <taxon>Archaea</taxon>
        <taxon>Thermoproteota</taxon>
        <taxon>Thermoprotei</taxon>
        <taxon>Sulfolobales</taxon>
        <taxon>Sulfolobaceae</taxon>
        <taxon>Sulfolobus</taxon>
    </lineage>
</organism>
<evidence type="ECO:0000256" key="4">
    <source>
        <dbReference type="ARBA" id="ARBA00022833"/>
    </source>
</evidence>
<evidence type="ECO:0000256" key="5">
    <source>
        <dbReference type="ARBA" id="ARBA00023002"/>
    </source>
</evidence>
<keyword evidence="5" id="KW-0560">Oxidoreductase</keyword>
<name>A0A0U3H433_9CREN</name>
<evidence type="ECO:0000313" key="8">
    <source>
        <dbReference type="EMBL" id="ALU32431.1"/>
    </source>
</evidence>
<dbReference type="InterPro" id="IPR014436">
    <property type="entry name" value="Extradiol_dOase_DODA"/>
</dbReference>
<dbReference type="PaxDb" id="1435377-SUSAZ_10510"/>
<feature type="domain" description="Extradiol ring-cleavage dioxygenase class III enzyme subunit B" evidence="6">
    <location>
        <begin position="6"/>
        <end position="255"/>
    </location>
</feature>
<dbReference type="InterPro" id="IPR004183">
    <property type="entry name" value="Xdiol_dOase_suB"/>
</dbReference>
<dbReference type="EMBL" id="CP013694">
    <property type="protein sequence ID" value="ALU29696.1"/>
    <property type="molecule type" value="Genomic_DNA"/>
</dbReference>
<keyword evidence="7" id="KW-0223">Dioxygenase</keyword>
<dbReference type="Proteomes" id="UP000065473">
    <property type="component" value="Chromosome"/>
</dbReference>
<dbReference type="CDD" id="cd07363">
    <property type="entry name" value="45_DOPA_Dioxygenase"/>
    <property type="match status" value="1"/>
</dbReference>
<dbReference type="PIRSF" id="PIRSF006157">
    <property type="entry name" value="Doxgns_DODA"/>
    <property type="match status" value="1"/>
</dbReference>
<evidence type="ECO:0000256" key="2">
    <source>
        <dbReference type="ARBA" id="ARBA00007581"/>
    </source>
</evidence>
<protein>
    <submittedName>
        <fullName evidence="7">Dioxygenase</fullName>
    </submittedName>
</protein>
<gene>
    <name evidence="7" type="ORF">ATY89_06900</name>
    <name evidence="8" type="ORF">ATZ20_09920</name>
</gene>
<evidence type="ECO:0000313" key="10">
    <source>
        <dbReference type="Proteomes" id="UP000065473"/>
    </source>
</evidence>
<dbReference type="STRING" id="1435377.SUSAZ_10510"/>
<evidence type="ECO:0000313" key="7">
    <source>
        <dbReference type="EMBL" id="ALU29696.1"/>
    </source>
</evidence>
<evidence type="ECO:0000256" key="1">
    <source>
        <dbReference type="ARBA" id="ARBA00001947"/>
    </source>
</evidence>
<evidence type="ECO:0000313" key="9">
    <source>
        <dbReference type="Proteomes" id="UP000060043"/>
    </source>
</evidence>
<dbReference type="PANTHER" id="PTHR30096">
    <property type="entry name" value="4,5-DOPA DIOXYGENASE EXTRADIOL-LIKE PROTEIN"/>
    <property type="match status" value="1"/>
</dbReference>
<dbReference type="EMBL" id="CP013695">
    <property type="protein sequence ID" value="ALU32431.1"/>
    <property type="molecule type" value="Genomic_DNA"/>
</dbReference>
<dbReference type="GeneID" id="14552754"/>
<comment type="cofactor">
    <cofactor evidence="1">
        <name>Zn(2+)</name>
        <dbReference type="ChEBI" id="CHEBI:29105"/>
    </cofactor>
</comment>
<dbReference type="SUPFAM" id="SSF53213">
    <property type="entry name" value="LigB-like"/>
    <property type="match status" value="1"/>
</dbReference>
<accession>A0A0U3H433</accession>
<evidence type="ECO:0000259" key="6">
    <source>
        <dbReference type="Pfam" id="PF02900"/>
    </source>
</evidence>
<dbReference type="OMA" id="SVIDGFW"/>
<evidence type="ECO:0000256" key="3">
    <source>
        <dbReference type="ARBA" id="ARBA00022723"/>
    </source>
</evidence>
<dbReference type="Pfam" id="PF02900">
    <property type="entry name" value="LigB"/>
    <property type="match status" value="1"/>
</dbReference>
<dbReference type="Proteomes" id="UP000060043">
    <property type="component" value="Chromosome"/>
</dbReference>
<comment type="similarity">
    <text evidence="2">Belongs to the DODA-type extradiol aromatic ring-opening dioxygenase family.</text>
</comment>
<proteinExistence type="inferred from homology"/>
<keyword evidence="4" id="KW-0862">Zinc</keyword>
<dbReference type="Gene3D" id="3.40.830.10">
    <property type="entry name" value="LigB-like"/>
    <property type="match status" value="1"/>
</dbReference>
<dbReference type="RefSeq" id="WP_011279029.1">
    <property type="nucleotide sequence ID" value="NZ_BHWZ01000006.1"/>
</dbReference>
<dbReference type="GO" id="GO:0008198">
    <property type="term" value="F:ferrous iron binding"/>
    <property type="evidence" value="ECO:0007669"/>
    <property type="project" value="InterPro"/>
</dbReference>